<evidence type="ECO:0000313" key="2">
    <source>
        <dbReference type="Proteomes" id="UP000237344"/>
    </source>
</evidence>
<accession>A0A2S3W483</accession>
<gene>
    <name evidence="1" type="ORF">KMAL_06630</name>
</gene>
<dbReference type="AlphaFoldDB" id="A0A2S3W483"/>
<comment type="caution">
    <text evidence="1">The sequence shown here is derived from an EMBL/GenBank/DDBJ whole genome shotgun (WGS) entry which is preliminary data.</text>
</comment>
<organism evidence="1 2">
    <name type="scientific">Novacetimonas maltaceti</name>
    <dbReference type="NCBI Taxonomy" id="1203393"/>
    <lineage>
        <taxon>Bacteria</taxon>
        <taxon>Pseudomonadati</taxon>
        <taxon>Pseudomonadota</taxon>
        <taxon>Alphaproteobacteria</taxon>
        <taxon>Acetobacterales</taxon>
        <taxon>Acetobacteraceae</taxon>
        <taxon>Novacetimonas</taxon>
    </lineage>
</organism>
<proteinExistence type="predicted"/>
<protein>
    <submittedName>
        <fullName evidence="1">Uncharacterized protein</fullName>
    </submittedName>
</protein>
<keyword evidence="2" id="KW-1185">Reference proteome</keyword>
<sequence>MTDAVILPVEHALIPIAFDQLTDRDAVDGGGITKLAQIDLGPFFIEPTSSQSG</sequence>
<dbReference type="EMBL" id="POTC01000005">
    <property type="protein sequence ID" value="POF63695.1"/>
    <property type="molecule type" value="Genomic_DNA"/>
</dbReference>
<reference evidence="1 2" key="1">
    <citation type="submission" date="2018-01" db="EMBL/GenBank/DDBJ databases">
        <title>Draft Genome Sequence of Komagataeibacter maltaceti LMG 1529, a Vinegar Producing Acetic Acid Bacterium Isolated from Malt Vinegar Brewery Acetifiers.</title>
        <authorList>
            <person name="Zhang Q."/>
            <person name="Hollensteiner J."/>
            <person name="Poehlein A."/>
            <person name="Daniel R."/>
        </authorList>
    </citation>
    <scope>NUCLEOTIDE SEQUENCE [LARGE SCALE GENOMIC DNA]</scope>
    <source>
        <strain evidence="1 2">LMG 1529</strain>
    </source>
</reference>
<name>A0A2S3W483_9PROT</name>
<dbReference type="Proteomes" id="UP000237344">
    <property type="component" value="Unassembled WGS sequence"/>
</dbReference>
<evidence type="ECO:0000313" key="1">
    <source>
        <dbReference type="EMBL" id="POF63695.1"/>
    </source>
</evidence>